<gene>
    <name evidence="2" type="ORF">DV20_07110</name>
</gene>
<dbReference type="SMART" id="SM00849">
    <property type="entry name" value="Lactamase_B"/>
    <property type="match status" value="1"/>
</dbReference>
<dbReference type="Pfam" id="PF00753">
    <property type="entry name" value="Lactamase_B"/>
    <property type="match status" value="1"/>
</dbReference>
<dbReference type="Proteomes" id="UP000027345">
    <property type="component" value="Unassembled WGS sequence"/>
</dbReference>
<dbReference type="CDD" id="cd16282">
    <property type="entry name" value="metallo-hydrolase-like_MBL-fold"/>
    <property type="match status" value="1"/>
</dbReference>
<sequence length="269" mass="29053">MTGRWIEVADGVHARRYEELDLTVGLIVGAERCLVVDTRGDLEQGAELAAAVRELTPLPWAVVYTHAHFDHAWGTEAFLPCEVWAHERCAAELSGDTEAARSAWMAHYRDEGKPEIAEAIARTRITAPDHTFTDRVELDLGGRTAVLLHPGPAHTGHDVVVHVPDEAVVFAGDVVEHAESGFTTGSFSDETDLTAWPDALDAILALAPRVVVPGHGEPVDAEFVRYHRDGLHELITLKAGLGRGETTEVAAVAASRYPSEVTLAALQTP</sequence>
<name>A0A066UF11_9PSEU</name>
<dbReference type="RefSeq" id="WP_043777470.1">
    <property type="nucleotide sequence ID" value="NZ_JMQI01000014.1"/>
</dbReference>
<reference evidence="2 3" key="1">
    <citation type="submission" date="2014-05" db="EMBL/GenBank/DDBJ databases">
        <title>Draft genome sequence of Amycolatopsis rifamycinica DSM 46095.</title>
        <authorList>
            <person name="Lal R."/>
            <person name="Saxena A."/>
            <person name="Kumari R."/>
            <person name="Mukherjee U."/>
            <person name="Singh P."/>
            <person name="Sangwan N."/>
            <person name="Mahato N.K."/>
        </authorList>
    </citation>
    <scope>NUCLEOTIDE SEQUENCE [LARGE SCALE GENOMIC DNA]</scope>
    <source>
        <strain evidence="2 3">DSM 46095</strain>
    </source>
</reference>
<dbReference type="InterPro" id="IPR001279">
    <property type="entry name" value="Metallo-B-lactamas"/>
</dbReference>
<evidence type="ECO:0000313" key="2">
    <source>
        <dbReference type="EMBL" id="KDN22798.1"/>
    </source>
</evidence>
<dbReference type="PANTHER" id="PTHR42951:SF4">
    <property type="entry name" value="ACYL-COENZYME A THIOESTERASE MBLAC2"/>
    <property type="match status" value="1"/>
</dbReference>
<dbReference type="EMBL" id="JMQI01000014">
    <property type="protein sequence ID" value="KDN22798.1"/>
    <property type="molecule type" value="Genomic_DNA"/>
</dbReference>
<dbReference type="InterPro" id="IPR036866">
    <property type="entry name" value="RibonucZ/Hydroxyglut_hydro"/>
</dbReference>
<organism evidence="2 3">
    <name type="scientific">Amycolatopsis rifamycinica</name>
    <dbReference type="NCBI Taxonomy" id="287986"/>
    <lineage>
        <taxon>Bacteria</taxon>
        <taxon>Bacillati</taxon>
        <taxon>Actinomycetota</taxon>
        <taxon>Actinomycetes</taxon>
        <taxon>Pseudonocardiales</taxon>
        <taxon>Pseudonocardiaceae</taxon>
        <taxon>Amycolatopsis</taxon>
    </lineage>
</organism>
<accession>A0A066UF11</accession>
<dbReference type="InterPro" id="IPR050855">
    <property type="entry name" value="NDM-1-like"/>
</dbReference>
<dbReference type="PANTHER" id="PTHR42951">
    <property type="entry name" value="METALLO-BETA-LACTAMASE DOMAIN-CONTAINING"/>
    <property type="match status" value="1"/>
</dbReference>
<proteinExistence type="predicted"/>
<evidence type="ECO:0000313" key="3">
    <source>
        <dbReference type="Proteomes" id="UP000027345"/>
    </source>
</evidence>
<dbReference type="eggNOG" id="COG0491">
    <property type="taxonomic scope" value="Bacteria"/>
</dbReference>
<comment type="caution">
    <text evidence="2">The sequence shown here is derived from an EMBL/GenBank/DDBJ whole genome shotgun (WGS) entry which is preliminary data.</text>
</comment>
<keyword evidence="3" id="KW-1185">Reference proteome</keyword>
<dbReference type="SUPFAM" id="SSF56281">
    <property type="entry name" value="Metallo-hydrolase/oxidoreductase"/>
    <property type="match status" value="1"/>
</dbReference>
<dbReference type="OrthoDB" id="2273115at2"/>
<feature type="domain" description="Metallo-beta-lactamase" evidence="1">
    <location>
        <begin position="21"/>
        <end position="215"/>
    </location>
</feature>
<evidence type="ECO:0000259" key="1">
    <source>
        <dbReference type="SMART" id="SM00849"/>
    </source>
</evidence>
<dbReference type="STRING" id="287986.DV20_07110"/>
<dbReference type="Gene3D" id="3.60.15.10">
    <property type="entry name" value="Ribonuclease Z/Hydroxyacylglutathione hydrolase-like"/>
    <property type="match status" value="1"/>
</dbReference>
<dbReference type="AlphaFoldDB" id="A0A066UF11"/>
<protein>
    <submittedName>
        <fullName evidence="2">Beta-lactamase</fullName>
    </submittedName>
</protein>